<reference evidence="4 5" key="1">
    <citation type="submission" date="2024-06" db="EMBL/GenBank/DDBJ databases">
        <title>Complete genome of Phlyctema vagabunda strain 19-DSS-EL-015.</title>
        <authorList>
            <person name="Fiorenzani C."/>
        </authorList>
    </citation>
    <scope>NUCLEOTIDE SEQUENCE [LARGE SCALE GENOMIC DNA]</scope>
    <source>
        <strain evidence="4 5">19-DSS-EL-015</strain>
    </source>
</reference>
<proteinExistence type="inferred from homology"/>
<evidence type="ECO:0008006" key="6">
    <source>
        <dbReference type="Google" id="ProtNLM"/>
    </source>
</evidence>
<evidence type="ECO:0000313" key="5">
    <source>
        <dbReference type="Proteomes" id="UP001629113"/>
    </source>
</evidence>
<dbReference type="PANTHER" id="PTHR33365">
    <property type="entry name" value="YALI0B05434P"/>
    <property type="match status" value="1"/>
</dbReference>
<protein>
    <recommendedName>
        <fullName evidence="6">Cyclochlorotine biosynthesis protein O</fullName>
    </recommendedName>
</protein>
<dbReference type="Proteomes" id="UP001629113">
    <property type="component" value="Unassembled WGS sequence"/>
</dbReference>
<keyword evidence="3" id="KW-0472">Membrane</keyword>
<name>A0ABR4P9V4_9HELO</name>
<organism evidence="4 5">
    <name type="scientific">Phlyctema vagabunda</name>
    <dbReference type="NCBI Taxonomy" id="108571"/>
    <lineage>
        <taxon>Eukaryota</taxon>
        <taxon>Fungi</taxon>
        <taxon>Dikarya</taxon>
        <taxon>Ascomycota</taxon>
        <taxon>Pezizomycotina</taxon>
        <taxon>Leotiomycetes</taxon>
        <taxon>Helotiales</taxon>
        <taxon>Dermateaceae</taxon>
        <taxon>Phlyctema</taxon>
    </lineage>
</organism>
<keyword evidence="3" id="KW-0812">Transmembrane</keyword>
<gene>
    <name evidence="4" type="ORF">PVAG01_08599</name>
</gene>
<dbReference type="InterPro" id="IPR021765">
    <property type="entry name" value="UstYa-like"/>
</dbReference>
<comment type="caution">
    <text evidence="4">The sequence shown here is derived from an EMBL/GenBank/DDBJ whole genome shotgun (WGS) entry which is preliminary data.</text>
</comment>
<keyword evidence="5" id="KW-1185">Reference proteome</keyword>
<dbReference type="Pfam" id="PF11807">
    <property type="entry name" value="UstYa"/>
    <property type="match status" value="1"/>
</dbReference>
<evidence type="ECO:0000256" key="3">
    <source>
        <dbReference type="SAM" id="Phobius"/>
    </source>
</evidence>
<evidence type="ECO:0000256" key="1">
    <source>
        <dbReference type="ARBA" id="ARBA00004685"/>
    </source>
</evidence>
<comment type="similarity">
    <text evidence="2">Belongs to the ustYa family.</text>
</comment>
<evidence type="ECO:0000313" key="4">
    <source>
        <dbReference type="EMBL" id="KAL3420100.1"/>
    </source>
</evidence>
<accession>A0ABR4P9V4</accession>
<keyword evidence="3" id="KW-1133">Transmembrane helix</keyword>
<evidence type="ECO:0000256" key="2">
    <source>
        <dbReference type="ARBA" id="ARBA00035112"/>
    </source>
</evidence>
<dbReference type="EMBL" id="JBFCZG010000007">
    <property type="protein sequence ID" value="KAL3420100.1"/>
    <property type="molecule type" value="Genomic_DNA"/>
</dbReference>
<dbReference type="PANTHER" id="PTHR33365:SF4">
    <property type="entry name" value="CYCLOCHLOROTINE BIOSYNTHESIS PROTEIN O"/>
    <property type="match status" value="1"/>
</dbReference>
<feature type="transmembrane region" description="Helical" evidence="3">
    <location>
        <begin position="46"/>
        <end position="67"/>
    </location>
</feature>
<sequence length="274" mass="32170">MARRWQSWVISWSGRPKRIREDLEEDQEEKLIDGERRVKPTWDWRWSLPFGLAVFILLIVTIVPTQLARHPSSPSTVTHNIFPSEFFDWPTVEYKEVFFTPPAWTGQDAYDEAVYDGPPTGKANLMWHELMDVGIMSLSEERARSLQIPTAKASDSDQTPLVQLDVFHQLHCLNALRKFVFAKPTREESDWSKELVHINHCIDQLRQSLMCHSDLSIIYHVPRPPKEKSPQLPTWKANFSAPHTCRNFWALHDWAKKYNTSGFEIERWNDEEFL</sequence>
<comment type="pathway">
    <text evidence="1">Mycotoxin biosynthesis.</text>
</comment>